<evidence type="ECO:0000313" key="3">
    <source>
        <dbReference type="Proteomes" id="UP000261174"/>
    </source>
</evidence>
<organism evidence="2 3">
    <name type="scientific">Chitinophaga silvisoli</name>
    <dbReference type="NCBI Taxonomy" id="2291814"/>
    <lineage>
        <taxon>Bacteria</taxon>
        <taxon>Pseudomonadati</taxon>
        <taxon>Bacteroidota</taxon>
        <taxon>Chitinophagia</taxon>
        <taxon>Chitinophagales</taxon>
        <taxon>Chitinophagaceae</taxon>
        <taxon>Chitinophaga</taxon>
    </lineage>
</organism>
<protein>
    <submittedName>
        <fullName evidence="2">Uncharacterized protein</fullName>
    </submittedName>
</protein>
<sequence>MDNDNTVEPNTEQSKSETAGKTRAVEDLGSKTEALSNSHTQPEETDRNKTIFKQQRQLKIIEQLPKLSWQVLIVVITILFLPNLKEVLGKVNKFKGYGVEIELKSTLSKHSPDIVKIFCCYDTDAFELVPKPPTNWTIVRKAVAELGIDTFHEIKAKRMIEDWFLVDLAGLCKYLRISLAKKLARKGGLEKIKTLFKKGTKPKIYQIGLYVHKFLPNLNLSKLTVALNKELAPIELALGIKKTEMISALPYEHN</sequence>
<dbReference type="RefSeq" id="WP_116856758.1">
    <property type="nucleotide sequence ID" value="NZ_QTJV01000013.1"/>
</dbReference>
<gene>
    <name evidence="2" type="ORF">DXN04_28225</name>
</gene>
<dbReference type="EMBL" id="QTJV01000013">
    <property type="protein sequence ID" value="RFM31603.1"/>
    <property type="molecule type" value="Genomic_DNA"/>
</dbReference>
<dbReference type="AlphaFoldDB" id="A0A3E1NUM4"/>
<proteinExistence type="predicted"/>
<evidence type="ECO:0000313" key="2">
    <source>
        <dbReference type="EMBL" id="RFM31603.1"/>
    </source>
</evidence>
<feature type="region of interest" description="Disordered" evidence="1">
    <location>
        <begin position="1"/>
        <end position="49"/>
    </location>
</feature>
<dbReference type="Proteomes" id="UP000261174">
    <property type="component" value="Unassembled WGS sequence"/>
</dbReference>
<keyword evidence="3" id="KW-1185">Reference proteome</keyword>
<dbReference type="OrthoDB" id="1494212at2"/>
<feature type="compositionally biased region" description="Polar residues" evidence="1">
    <location>
        <begin position="1"/>
        <end position="13"/>
    </location>
</feature>
<accession>A0A3E1NUM4</accession>
<reference evidence="2 3" key="1">
    <citation type="submission" date="2018-08" db="EMBL/GenBank/DDBJ databases">
        <title>Chitinophaga sp. K20C18050901, a novel bacterium isolated from forest soil.</title>
        <authorList>
            <person name="Wang C."/>
        </authorList>
    </citation>
    <scope>NUCLEOTIDE SEQUENCE [LARGE SCALE GENOMIC DNA]</scope>
    <source>
        <strain evidence="2 3">K20C18050901</strain>
    </source>
</reference>
<name>A0A3E1NUM4_9BACT</name>
<comment type="caution">
    <text evidence="2">The sequence shown here is derived from an EMBL/GenBank/DDBJ whole genome shotgun (WGS) entry which is preliminary data.</text>
</comment>
<feature type="compositionally biased region" description="Basic and acidic residues" evidence="1">
    <location>
        <begin position="14"/>
        <end position="30"/>
    </location>
</feature>
<evidence type="ECO:0000256" key="1">
    <source>
        <dbReference type="SAM" id="MobiDB-lite"/>
    </source>
</evidence>